<feature type="transmembrane region" description="Helical" evidence="5">
    <location>
        <begin position="195"/>
        <end position="219"/>
    </location>
</feature>
<evidence type="ECO:0000256" key="3">
    <source>
        <dbReference type="ARBA" id="ARBA00022989"/>
    </source>
</evidence>
<keyword evidence="3 5" id="KW-1133">Transmembrane helix</keyword>
<sequence length="360" mass="41732">MERTGNLSSTLAIMTQTNSSTVTLSQAGACNYEMMEFLEVKFWLIVVAGSVVYSFGMITNLMLLVVLLKLMVFPVQILYDYCEMEWLYFLWLRYVPYLYTVSRILTVASTYLVVVCSAERYMEVTSIKPLKMFYEEITQKKRCWVIAGVFIFSTSFRIISLWDLQLVYNQECIGFAAVELQLTEMARNPLYQKVYQLWLVHIVQVFFPFLALVLINHLIITNWRGVVKKAIEMESNDSHNLNIRHSSRSAWKMMVAIVTSYLVTNVLNVIITLWEHINKEFLNSHPAFYTFATDAVSLLTVLNASLRLPIYYASNWRIRQALQTCCKRNTCISCQQRHSRYVADFFPLVPSNNGTAIMNT</sequence>
<feature type="transmembrane region" description="Helical" evidence="5">
    <location>
        <begin position="42"/>
        <end position="68"/>
    </location>
</feature>
<evidence type="ECO:0000313" key="8">
    <source>
        <dbReference type="Proteomes" id="UP000054995"/>
    </source>
</evidence>
<dbReference type="InterPro" id="IPR017452">
    <property type="entry name" value="GPCR_Rhodpsn_7TM"/>
</dbReference>
<dbReference type="SUPFAM" id="SSF81321">
    <property type="entry name" value="Family A G protein-coupled receptor-like"/>
    <property type="match status" value="1"/>
</dbReference>
<dbReference type="PANTHER" id="PTHR46709">
    <property type="entry name" value="PROTEIN CBG23488-RELATED"/>
    <property type="match status" value="1"/>
</dbReference>
<name>A0A0V1FTQ7_TRIPS</name>
<evidence type="ECO:0000313" key="7">
    <source>
        <dbReference type="EMBL" id="KRY89431.1"/>
    </source>
</evidence>
<accession>A0A0V1FTQ7</accession>
<feature type="transmembrane region" description="Helical" evidence="5">
    <location>
        <begin position="97"/>
        <end position="122"/>
    </location>
</feature>
<evidence type="ECO:0000259" key="6">
    <source>
        <dbReference type="PROSITE" id="PS50262"/>
    </source>
</evidence>
<dbReference type="PROSITE" id="PS50262">
    <property type="entry name" value="G_PROTEIN_RECEP_F1_2"/>
    <property type="match status" value="1"/>
</dbReference>
<evidence type="ECO:0000256" key="4">
    <source>
        <dbReference type="ARBA" id="ARBA00023136"/>
    </source>
</evidence>
<dbReference type="EMBL" id="JYDT01000031">
    <property type="protein sequence ID" value="KRY89431.1"/>
    <property type="molecule type" value="Genomic_DNA"/>
</dbReference>
<keyword evidence="2 5" id="KW-0812">Transmembrane</keyword>
<protein>
    <recommendedName>
        <fullName evidence="6">G-protein coupled receptors family 1 profile domain-containing protein</fullName>
    </recommendedName>
</protein>
<keyword evidence="8" id="KW-1185">Reference proteome</keyword>
<keyword evidence="4 5" id="KW-0472">Membrane</keyword>
<feature type="transmembrane region" description="Helical" evidence="5">
    <location>
        <begin position="143"/>
        <end position="162"/>
    </location>
</feature>
<dbReference type="PANTHER" id="PTHR46709:SF1">
    <property type="entry name" value="G-PROTEIN COUPLED RECEPTORS FAMILY 1 PROFILE DOMAIN-CONTAINING PROTEIN"/>
    <property type="match status" value="1"/>
</dbReference>
<evidence type="ECO:0000256" key="5">
    <source>
        <dbReference type="SAM" id="Phobius"/>
    </source>
</evidence>
<evidence type="ECO:0000256" key="2">
    <source>
        <dbReference type="ARBA" id="ARBA00022692"/>
    </source>
</evidence>
<comment type="subcellular location">
    <subcellularLocation>
        <location evidence="1">Membrane</location>
    </subcellularLocation>
</comment>
<evidence type="ECO:0000256" key="1">
    <source>
        <dbReference type="ARBA" id="ARBA00004370"/>
    </source>
</evidence>
<dbReference type="OrthoDB" id="5799915at2759"/>
<feature type="transmembrane region" description="Helical" evidence="5">
    <location>
        <begin position="253"/>
        <end position="274"/>
    </location>
</feature>
<dbReference type="GO" id="GO:0016020">
    <property type="term" value="C:membrane"/>
    <property type="evidence" value="ECO:0007669"/>
    <property type="project" value="UniProtKB-SubCell"/>
</dbReference>
<dbReference type="AlphaFoldDB" id="A0A0V1FTQ7"/>
<proteinExistence type="predicted"/>
<feature type="domain" description="G-protein coupled receptors family 1 profile" evidence="6">
    <location>
        <begin position="58"/>
        <end position="311"/>
    </location>
</feature>
<comment type="caution">
    <text evidence="7">The sequence shown here is derived from an EMBL/GenBank/DDBJ whole genome shotgun (WGS) entry which is preliminary data.</text>
</comment>
<organism evidence="7 8">
    <name type="scientific">Trichinella pseudospiralis</name>
    <name type="common">Parasitic roundworm</name>
    <dbReference type="NCBI Taxonomy" id="6337"/>
    <lineage>
        <taxon>Eukaryota</taxon>
        <taxon>Metazoa</taxon>
        <taxon>Ecdysozoa</taxon>
        <taxon>Nematoda</taxon>
        <taxon>Enoplea</taxon>
        <taxon>Dorylaimia</taxon>
        <taxon>Trichinellida</taxon>
        <taxon>Trichinellidae</taxon>
        <taxon>Trichinella</taxon>
    </lineage>
</organism>
<dbReference type="Proteomes" id="UP000054995">
    <property type="component" value="Unassembled WGS sequence"/>
</dbReference>
<gene>
    <name evidence="7" type="ORF">T4D_1790</name>
</gene>
<feature type="transmembrane region" description="Helical" evidence="5">
    <location>
        <begin position="286"/>
        <end position="310"/>
    </location>
</feature>
<dbReference type="Gene3D" id="1.20.1070.10">
    <property type="entry name" value="Rhodopsin 7-helix transmembrane proteins"/>
    <property type="match status" value="1"/>
</dbReference>
<reference evidence="7 8" key="1">
    <citation type="submission" date="2015-01" db="EMBL/GenBank/DDBJ databases">
        <title>Evolution of Trichinella species and genotypes.</title>
        <authorList>
            <person name="Korhonen P.K."/>
            <person name="Edoardo P."/>
            <person name="Giuseppe L.R."/>
            <person name="Gasser R.B."/>
        </authorList>
    </citation>
    <scope>NUCLEOTIDE SEQUENCE [LARGE SCALE GENOMIC DNA]</scope>
    <source>
        <strain evidence="7">ISS470</strain>
    </source>
</reference>